<dbReference type="InterPro" id="IPR051531">
    <property type="entry name" value="N-acetyltransferase"/>
</dbReference>
<accession>A0ABX0M3Y3</accession>
<dbReference type="PANTHER" id="PTHR43792:SF8">
    <property type="entry name" value="[RIBOSOMAL PROTEIN US5]-ALANINE N-ACETYLTRANSFERASE"/>
    <property type="match status" value="1"/>
</dbReference>
<evidence type="ECO:0000313" key="6">
    <source>
        <dbReference type="Proteomes" id="UP000785613"/>
    </source>
</evidence>
<dbReference type="PROSITE" id="PS51186">
    <property type="entry name" value="GNAT"/>
    <property type="match status" value="1"/>
</dbReference>
<keyword evidence="2" id="KW-0012">Acyltransferase</keyword>
<dbReference type="InterPro" id="IPR000182">
    <property type="entry name" value="GNAT_dom"/>
</dbReference>
<keyword evidence="1" id="KW-0808">Transferase</keyword>
<keyword evidence="6" id="KW-1185">Reference proteome</keyword>
<dbReference type="PANTHER" id="PTHR43792">
    <property type="entry name" value="GNAT FAMILY, PUTATIVE (AFU_ORTHOLOGUE AFUA_3G00765)-RELATED-RELATED"/>
    <property type="match status" value="1"/>
</dbReference>
<dbReference type="Pfam" id="PF13302">
    <property type="entry name" value="Acetyltransf_3"/>
    <property type="match status" value="1"/>
</dbReference>
<comment type="similarity">
    <text evidence="3">Belongs to the acetyltransferase family. RimJ subfamily.</text>
</comment>
<organism evidence="5 6">
    <name type="scientific">Massilia rubra</name>
    <dbReference type="NCBI Taxonomy" id="2607910"/>
    <lineage>
        <taxon>Bacteria</taxon>
        <taxon>Pseudomonadati</taxon>
        <taxon>Pseudomonadota</taxon>
        <taxon>Betaproteobacteria</taxon>
        <taxon>Burkholderiales</taxon>
        <taxon>Oxalobacteraceae</taxon>
        <taxon>Telluria group</taxon>
        <taxon>Massilia</taxon>
    </lineage>
</organism>
<dbReference type="Proteomes" id="UP000785613">
    <property type="component" value="Unassembled WGS sequence"/>
</dbReference>
<protein>
    <submittedName>
        <fullName evidence="5">GNAT family N-acetyltransferase</fullName>
    </submittedName>
</protein>
<comment type="caution">
    <text evidence="5">The sequence shown here is derived from an EMBL/GenBank/DDBJ whole genome shotgun (WGS) entry which is preliminary data.</text>
</comment>
<dbReference type="InterPro" id="IPR016181">
    <property type="entry name" value="Acyl_CoA_acyltransferase"/>
</dbReference>
<reference evidence="5 6" key="1">
    <citation type="submission" date="2019-09" db="EMBL/GenBank/DDBJ databases">
        <title>Taxonomy of Antarctic Massilia spp.: description of Massilia rubra sp. nov., Massilia aquatica sp. nov., Massilia mucilaginosa sp. nov., Massilia frigida sp. nov. isolated from streams, lakes and regoliths.</title>
        <authorList>
            <person name="Holochova P."/>
            <person name="Sedlacek I."/>
            <person name="Kralova S."/>
            <person name="Maslanova I."/>
            <person name="Busse H.-J."/>
            <person name="Stankova E."/>
            <person name="Vrbovska V."/>
            <person name="Kovarovic V."/>
            <person name="Bartak M."/>
            <person name="Svec P."/>
            <person name="Pantucek R."/>
        </authorList>
    </citation>
    <scope>NUCLEOTIDE SEQUENCE [LARGE SCALE GENOMIC DNA]</scope>
    <source>
        <strain evidence="5 6">CCM 8692</strain>
    </source>
</reference>
<evidence type="ECO:0000259" key="4">
    <source>
        <dbReference type="PROSITE" id="PS51186"/>
    </source>
</evidence>
<feature type="domain" description="N-acetyltransferase" evidence="4">
    <location>
        <begin position="7"/>
        <end position="167"/>
    </location>
</feature>
<evidence type="ECO:0000313" key="5">
    <source>
        <dbReference type="EMBL" id="NHZ38314.1"/>
    </source>
</evidence>
<evidence type="ECO:0000256" key="3">
    <source>
        <dbReference type="ARBA" id="ARBA00038502"/>
    </source>
</evidence>
<dbReference type="EMBL" id="VUYU01000045">
    <property type="protein sequence ID" value="NHZ38314.1"/>
    <property type="molecule type" value="Genomic_DNA"/>
</dbReference>
<sequence length="174" mass="19429">MIKGSNFVIRHIILSDLPALVPLLNDPDIRGEYLPSAIHSPIDLERRIQDDGMANDGLVRLVIVEQSGNTIIGTIWHSKAVPYFNAREIGYTLSNECRGRGFATEAVNLLVRYLFNSTLINRIEIRMDARNLASEKVAIKCGFQKEGVSRGANFVRGNHVDMNLYALLRHEVAG</sequence>
<evidence type="ECO:0000256" key="1">
    <source>
        <dbReference type="ARBA" id="ARBA00022679"/>
    </source>
</evidence>
<name>A0ABX0M3Y3_9BURK</name>
<dbReference type="Gene3D" id="3.40.630.30">
    <property type="match status" value="1"/>
</dbReference>
<proteinExistence type="inferred from homology"/>
<evidence type="ECO:0000256" key="2">
    <source>
        <dbReference type="ARBA" id="ARBA00023315"/>
    </source>
</evidence>
<gene>
    <name evidence="5" type="ORF">F0185_32725</name>
</gene>
<dbReference type="SUPFAM" id="SSF55729">
    <property type="entry name" value="Acyl-CoA N-acyltransferases (Nat)"/>
    <property type="match status" value="1"/>
</dbReference>
<dbReference type="RefSeq" id="WP_167232724.1">
    <property type="nucleotide sequence ID" value="NZ_VUYU01000045.1"/>
</dbReference>